<dbReference type="InterPro" id="IPR002942">
    <property type="entry name" value="S4_RNA-bd"/>
</dbReference>
<dbReference type="Proteomes" id="UP000619238">
    <property type="component" value="Unassembled WGS sequence"/>
</dbReference>
<name>A0ABR7QAC2_9FLAO</name>
<dbReference type="Pfam" id="PF01479">
    <property type="entry name" value="S4"/>
    <property type="match status" value="1"/>
</dbReference>
<dbReference type="InterPro" id="IPR006145">
    <property type="entry name" value="PsdUridine_synth_RsuA/RluA"/>
</dbReference>
<dbReference type="InterPro" id="IPR042092">
    <property type="entry name" value="PsdUridine_s_RsuA/RluB/E/F_cat"/>
</dbReference>
<sequence>MAKERHGKSRDTSGKKKRDGKKPFEGKKPFDRKKSSDGNKSSDDKKSFEGKKPFDGKKSEYRKRPAQKPKSKSNPNEIRLNKYISNSGICSRREADMHISIGSVTVNGKVITEMGYQVKVSDEVRFDGRVISPEKTEYILLNKPRGFLVTTKDEKDRKTVMDLVANATKSRIVPVGRLERQATGLLLFTNDGELARKLTDPHEKIRKIYHVELDKNLSQTDFNKIKDGLNIRGEIHEVGEISWIQGASKREVGIKVNSGSNGLVKAIFEHLSYTITRLDRVVFAGLTKKDLPRSNWRHLTAQEVVNLKNS</sequence>
<organism evidence="5 6">
    <name type="scientific">Kordia aestuariivivens</name>
    <dbReference type="NCBI Taxonomy" id="2759037"/>
    <lineage>
        <taxon>Bacteria</taxon>
        <taxon>Pseudomonadati</taxon>
        <taxon>Bacteroidota</taxon>
        <taxon>Flavobacteriia</taxon>
        <taxon>Flavobacteriales</taxon>
        <taxon>Flavobacteriaceae</taxon>
        <taxon>Kordia</taxon>
    </lineage>
</organism>
<dbReference type="SUPFAM" id="SSF55120">
    <property type="entry name" value="Pseudouridine synthase"/>
    <property type="match status" value="1"/>
</dbReference>
<proteinExistence type="predicted"/>
<dbReference type="SUPFAM" id="SSF55174">
    <property type="entry name" value="Alpha-L RNA-binding motif"/>
    <property type="match status" value="1"/>
</dbReference>
<dbReference type="InterPro" id="IPR020103">
    <property type="entry name" value="PsdUridine_synth_cat_dom_sf"/>
</dbReference>
<evidence type="ECO:0000256" key="2">
    <source>
        <dbReference type="PROSITE-ProRule" id="PRU00182"/>
    </source>
</evidence>
<dbReference type="Gene3D" id="3.30.70.1560">
    <property type="entry name" value="Alpha-L RNA-binding motif"/>
    <property type="match status" value="1"/>
</dbReference>
<dbReference type="InterPro" id="IPR036986">
    <property type="entry name" value="S4_RNA-bd_sf"/>
</dbReference>
<dbReference type="PANTHER" id="PTHR47683:SF2">
    <property type="entry name" value="RNA-BINDING S4 DOMAIN-CONTAINING PROTEIN"/>
    <property type="match status" value="1"/>
</dbReference>
<dbReference type="CDD" id="cd00165">
    <property type="entry name" value="S4"/>
    <property type="match status" value="1"/>
</dbReference>
<evidence type="ECO:0000313" key="6">
    <source>
        <dbReference type="Proteomes" id="UP000619238"/>
    </source>
</evidence>
<dbReference type="InterPro" id="IPR020094">
    <property type="entry name" value="TruA/RsuA/RluB/E/F_N"/>
</dbReference>
<dbReference type="InterPro" id="IPR000748">
    <property type="entry name" value="PsdUridine_synth_RsuA/RluB/E/F"/>
</dbReference>
<dbReference type="SMART" id="SM00363">
    <property type="entry name" value="S4"/>
    <property type="match status" value="1"/>
</dbReference>
<reference evidence="5 6" key="1">
    <citation type="submission" date="2020-07" db="EMBL/GenBank/DDBJ databases">
        <title>Description of Kordia aestuariivivens sp. nov., isolated from a tidal flat.</title>
        <authorList>
            <person name="Park S."/>
            <person name="Yoon J.-H."/>
        </authorList>
    </citation>
    <scope>NUCLEOTIDE SEQUENCE [LARGE SCALE GENOMIC DNA]</scope>
    <source>
        <strain evidence="5 6">YSTF-M3</strain>
    </source>
</reference>
<feature type="domain" description="RNA-binding S4" evidence="4">
    <location>
        <begin position="78"/>
        <end position="135"/>
    </location>
</feature>
<dbReference type="EMBL" id="JACGWS010000007">
    <property type="protein sequence ID" value="MBC8755482.1"/>
    <property type="molecule type" value="Genomic_DNA"/>
</dbReference>
<comment type="caution">
    <text evidence="5">The sequence shown here is derived from an EMBL/GenBank/DDBJ whole genome shotgun (WGS) entry which is preliminary data.</text>
</comment>
<evidence type="ECO:0000256" key="3">
    <source>
        <dbReference type="SAM" id="MobiDB-lite"/>
    </source>
</evidence>
<evidence type="ECO:0000313" key="5">
    <source>
        <dbReference type="EMBL" id="MBC8755482.1"/>
    </source>
</evidence>
<evidence type="ECO:0000259" key="4">
    <source>
        <dbReference type="SMART" id="SM00363"/>
    </source>
</evidence>
<dbReference type="NCBIfam" id="TIGR00093">
    <property type="entry name" value="pseudouridine synthase"/>
    <property type="match status" value="1"/>
</dbReference>
<dbReference type="RefSeq" id="WP_187562535.1">
    <property type="nucleotide sequence ID" value="NZ_JACGWS010000007.1"/>
</dbReference>
<dbReference type="Gene3D" id="3.30.70.580">
    <property type="entry name" value="Pseudouridine synthase I, catalytic domain, N-terminal subdomain"/>
    <property type="match status" value="1"/>
</dbReference>
<dbReference type="Gene3D" id="3.10.290.10">
    <property type="entry name" value="RNA-binding S4 domain"/>
    <property type="match status" value="1"/>
</dbReference>
<feature type="region of interest" description="Disordered" evidence="3">
    <location>
        <begin position="1"/>
        <end position="80"/>
    </location>
</feature>
<dbReference type="PANTHER" id="PTHR47683">
    <property type="entry name" value="PSEUDOURIDINE SYNTHASE FAMILY PROTEIN-RELATED"/>
    <property type="match status" value="1"/>
</dbReference>
<gene>
    <name evidence="5" type="ORF">H2O64_12465</name>
</gene>
<dbReference type="PROSITE" id="PS50889">
    <property type="entry name" value="S4"/>
    <property type="match status" value="1"/>
</dbReference>
<keyword evidence="2" id="KW-0694">RNA-binding</keyword>
<keyword evidence="1" id="KW-0413">Isomerase</keyword>
<keyword evidence="6" id="KW-1185">Reference proteome</keyword>
<feature type="compositionally biased region" description="Basic and acidic residues" evidence="3">
    <location>
        <begin position="1"/>
        <end position="14"/>
    </location>
</feature>
<dbReference type="Pfam" id="PF00849">
    <property type="entry name" value="PseudoU_synth_2"/>
    <property type="match status" value="1"/>
</dbReference>
<feature type="compositionally biased region" description="Basic and acidic residues" evidence="3">
    <location>
        <begin position="21"/>
        <end position="63"/>
    </location>
</feature>
<protein>
    <submittedName>
        <fullName evidence="5">rRNA pseudouridine synthase</fullName>
    </submittedName>
</protein>
<evidence type="ECO:0000256" key="1">
    <source>
        <dbReference type="ARBA" id="ARBA00023235"/>
    </source>
</evidence>
<dbReference type="InterPro" id="IPR050343">
    <property type="entry name" value="RsuA_PseudoU_synthase"/>
</dbReference>
<accession>A0ABR7QAC2</accession>